<dbReference type="CDD" id="cd03801">
    <property type="entry name" value="GT4_PimA-like"/>
    <property type="match status" value="1"/>
</dbReference>
<name>A0A7I9Y193_9MYCO</name>
<feature type="domain" description="Glycosyltransferase subfamily 4-like N-terminal" evidence="4">
    <location>
        <begin position="15"/>
        <end position="216"/>
    </location>
</feature>
<dbReference type="SUPFAM" id="SSF53756">
    <property type="entry name" value="UDP-Glycosyltransferase/glycogen phosphorylase"/>
    <property type="match status" value="1"/>
</dbReference>
<feature type="domain" description="Glycosyl transferase family 1" evidence="3">
    <location>
        <begin position="229"/>
        <end position="383"/>
    </location>
</feature>
<reference evidence="5 6" key="1">
    <citation type="journal article" date="2019" name="Emerg. Microbes Infect.">
        <title>Comprehensive subspecies identification of 175 nontuberculous mycobacteria species based on 7547 genomic profiles.</title>
        <authorList>
            <person name="Matsumoto Y."/>
            <person name="Kinjo T."/>
            <person name="Motooka D."/>
            <person name="Nabeya D."/>
            <person name="Jung N."/>
            <person name="Uechi K."/>
            <person name="Horii T."/>
            <person name="Iida T."/>
            <person name="Fujita J."/>
            <person name="Nakamura S."/>
        </authorList>
    </citation>
    <scope>NUCLEOTIDE SEQUENCE [LARGE SCALE GENOMIC DNA]</scope>
    <source>
        <strain evidence="5 6">JCM 17322</strain>
    </source>
</reference>
<accession>A0A7I9Y193</accession>
<gene>
    <name evidence="5" type="ORF">MBOT_31840</name>
</gene>
<evidence type="ECO:0000313" key="5">
    <source>
        <dbReference type="EMBL" id="GFG75819.1"/>
    </source>
</evidence>
<dbReference type="Pfam" id="PF00534">
    <property type="entry name" value="Glycos_transf_1"/>
    <property type="match status" value="1"/>
</dbReference>
<dbReference type="GO" id="GO:0009103">
    <property type="term" value="P:lipopolysaccharide biosynthetic process"/>
    <property type="evidence" value="ECO:0007669"/>
    <property type="project" value="TreeGrafter"/>
</dbReference>
<protein>
    <submittedName>
        <fullName evidence="5">Glycosyl transferase family 1</fullName>
    </submittedName>
</protein>
<keyword evidence="2 5" id="KW-0808">Transferase</keyword>
<dbReference type="Pfam" id="PF13439">
    <property type="entry name" value="Glyco_transf_4"/>
    <property type="match status" value="1"/>
</dbReference>
<dbReference type="PANTHER" id="PTHR46401">
    <property type="entry name" value="GLYCOSYLTRANSFERASE WBBK-RELATED"/>
    <property type="match status" value="1"/>
</dbReference>
<keyword evidence="1" id="KW-0328">Glycosyltransferase</keyword>
<dbReference type="Gene3D" id="3.40.50.2000">
    <property type="entry name" value="Glycogen Phosphorylase B"/>
    <property type="match status" value="2"/>
</dbReference>
<organism evidence="5 6">
    <name type="scientific">Mycobacterium botniense</name>
    <dbReference type="NCBI Taxonomy" id="84962"/>
    <lineage>
        <taxon>Bacteria</taxon>
        <taxon>Bacillati</taxon>
        <taxon>Actinomycetota</taxon>
        <taxon>Actinomycetes</taxon>
        <taxon>Mycobacteriales</taxon>
        <taxon>Mycobacteriaceae</taxon>
        <taxon>Mycobacterium</taxon>
    </lineage>
</organism>
<evidence type="ECO:0000256" key="2">
    <source>
        <dbReference type="ARBA" id="ARBA00022679"/>
    </source>
</evidence>
<dbReference type="EMBL" id="BLKW01000004">
    <property type="protein sequence ID" value="GFG75819.1"/>
    <property type="molecule type" value="Genomic_DNA"/>
</dbReference>
<dbReference type="PANTHER" id="PTHR46401:SF2">
    <property type="entry name" value="GLYCOSYLTRANSFERASE WBBK-RELATED"/>
    <property type="match status" value="1"/>
</dbReference>
<comment type="caution">
    <text evidence="5">The sequence shown here is derived from an EMBL/GenBank/DDBJ whole genome shotgun (WGS) entry which is preliminary data.</text>
</comment>
<dbReference type="RefSeq" id="WP_163758782.1">
    <property type="nucleotide sequence ID" value="NZ_BLKW01000004.1"/>
</dbReference>
<dbReference type="InterPro" id="IPR001296">
    <property type="entry name" value="Glyco_trans_1"/>
</dbReference>
<evidence type="ECO:0000259" key="3">
    <source>
        <dbReference type="Pfam" id="PF00534"/>
    </source>
</evidence>
<evidence type="ECO:0000256" key="1">
    <source>
        <dbReference type="ARBA" id="ARBA00022676"/>
    </source>
</evidence>
<evidence type="ECO:0000259" key="4">
    <source>
        <dbReference type="Pfam" id="PF13439"/>
    </source>
</evidence>
<evidence type="ECO:0000313" key="6">
    <source>
        <dbReference type="Proteomes" id="UP000465361"/>
    </source>
</evidence>
<dbReference type="AlphaFoldDB" id="A0A7I9Y193"/>
<dbReference type="InterPro" id="IPR028098">
    <property type="entry name" value="Glyco_trans_4-like_N"/>
</dbReference>
<proteinExistence type="predicted"/>
<keyword evidence="6" id="KW-1185">Reference proteome</keyword>
<sequence>MRIALLSYRSKTHCGGQGVYVRHLSQGLVELGHHVEVFSGQPYPEGIDPRVVLNKVPSLDLYREPDPFRIPHPREIRDRIDLLELATVWTAGFPEPRTFSLRAARILAQRRNDFDVVHDNQSLGTGLIKIAAMGLPVVATVHHPITRDRLLDLAAAPWWRKPLVHRWYGFSKMQERVARSIPELLTVSTSSAADIATDFGVSLAQLSVVPLGVDTTVFTPSAQPRIPGRIIAIASADRPLKGVGHLLRAVAKLRTEHDIELQLVAKLETNGPTEKLIAELGISDIVHTSSGLSDTELAQLLASAEIACVPSLYEGFSLPAVEAMASGTPIVASRAGALPEVLGPDGMCARLVRPGDTDDLIRVLDDLLSSPDERRRLGLAGRRRALAVYSWESVAAQTVHVYERAVARNTQQRDAARALGEPC</sequence>
<dbReference type="GO" id="GO:0016757">
    <property type="term" value="F:glycosyltransferase activity"/>
    <property type="evidence" value="ECO:0007669"/>
    <property type="project" value="UniProtKB-KW"/>
</dbReference>
<dbReference type="Proteomes" id="UP000465361">
    <property type="component" value="Unassembled WGS sequence"/>
</dbReference>